<evidence type="ECO:0000313" key="2">
    <source>
        <dbReference type="Proteomes" id="UP000321814"/>
    </source>
</evidence>
<comment type="caution">
    <text evidence="1">The sequence shown here is derived from an EMBL/GenBank/DDBJ whole genome shotgun (WGS) entry which is preliminary data.</text>
</comment>
<dbReference type="RefSeq" id="WP_147903977.1">
    <property type="nucleotide sequence ID" value="NZ_BAAAGC010000007.1"/>
</dbReference>
<gene>
    <name evidence="1" type="ORF">FU839_08265</name>
</gene>
<protein>
    <submittedName>
        <fullName evidence="1">DUF1569 domain-containing protein</fullName>
    </submittedName>
</protein>
<dbReference type="Gene3D" id="1.20.120.450">
    <property type="entry name" value="dinb family like domain"/>
    <property type="match status" value="1"/>
</dbReference>
<sequence>MNRRQFFIAGAGITLAAAAGLELGSRGFAAHWDSLIAQLKSLQHQELTSSGNWNPSQIFQHLTQSVQGSFVGYPEHKAAWFTHSVGPVALKAFKAAGAMHHPLDEVIPGMPQLDATLPAQQALQHLLQALEQFSQSSNLRPHFAYGVLDHQDYQAAHVMHIRQHLQQIQSA</sequence>
<dbReference type="AlphaFoldDB" id="A0A5C8LY53"/>
<dbReference type="Proteomes" id="UP000321814">
    <property type="component" value="Unassembled WGS sequence"/>
</dbReference>
<dbReference type="Pfam" id="PF07606">
    <property type="entry name" value="DUF1569"/>
    <property type="match status" value="1"/>
</dbReference>
<dbReference type="OrthoDB" id="336237at2"/>
<proteinExistence type="predicted"/>
<name>A0A5C8LY53_9GAMM</name>
<dbReference type="InterPro" id="IPR011463">
    <property type="entry name" value="DUF1569"/>
</dbReference>
<reference evidence="1 2" key="1">
    <citation type="submission" date="2019-08" db="EMBL/GenBank/DDBJ databases">
        <title>Draft genome analysis of Rheinheimera tangshanensis isolated from the roots of fresh rice plants (Oryza sativa).</title>
        <authorList>
            <person name="Yu Q."/>
            <person name="Qi Y."/>
            <person name="Zhang H."/>
            <person name="Pu J."/>
        </authorList>
    </citation>
    <scope>NUCLEOTIDE SEQUENCE [LARGE SCALE GENOMIC DNA]</scope>
    <source>
        <strain evidence="1 2">JA3-B52</strain>
    </source>
</reference>
<dbReference type="EMBL" id="VRLR01000004">
    <property type="protein sequence ID" value="TXK81105.1"/>
    <property type="molecule type" value="Genomic_DNA"/>
</dbReference>
<keyword evidence="2" id="KW-1185">Reference proteome</keyword>
<evidence type="ECO:0000313" key="1">
    <source>
        <dbReference type="EMBL" id="TXK81105.1"/>
    </source>
</evidence>
<accession>A0A5C8LY53</accession>
<organism evidence="1 2">
    <name type="scientific">Rheinheimera tangshanensis</name>
    <dbReference type="NCBI Taxonomy" id="400153"/>
    <lineage>
        <taxon>Bacteria</taxon>
        <taxon>Pseudomonadati</taxon>
        <taxon>Pseudomonadota</taxon>
        <taxon>Gammaproteobacteria</taxon>
        <taxon>Chromatiales</taxon>
        <taxon>Chromatiaceae</taxon>
        <taxon>Rheinheimera</taxon>
    </lineage>
</organism>
<dbReference type="InterPro" id="IPR034660">
    <property type="entry name" value="DinB/YfiT-like"/>
</dbReference>